<dbReference type="GO" id="GO:0003883">
    <property type="term" value="F:CTP synthase activity"/>
    <property type="evidence" value="ECO:0007669"/>
    <property type="project" value="UniProtKB-EC"/>
</dbReference>
<evidence type="ECO:0000313" key="11">
    <source>
        <dbReference type="EMBL" id="KFC09458.1"/>
    </source>
</evidence>
<evidence type="ECO:0000256" key="3">
    <source>
        <dbReference type="ARBA" id="ARBA00012291"/>
    </source>
</evidence>
<evidence type="ECO:0000256" key="8">
    <source>
        <dbReference type="ARBA" id="ARBA00022975"/>
    </source>
</evidence>
<dbReference type="GO" id="GO:0044210">
    <property type="term" value="P:'de novo' CTP biosynthetic process"/>
    <property type="evidence" value="ECO:0007669"/>
    <property type="project" value="UniProtKB-UniPathway"/>
</dbReference>
<dbReference type="PANTHER" id="PTHR11550:SF0">
    <property type="entry name" value="CTP SYNTHASE-RELATED"/>
    <property type="match status" value="1"/>
</dbReference>
<organism evidence="11 12">
    <name type="scientific">Trabulsiella guamensis ATCC 49490</name>
    <dbReference type="NCBI Taxonomy" id="1005994"/>
    <lineage>
        <taxon>Bacteria</taxon>
        <taxon>Pseudomonadati</taxon>
        <taxon>Pseudomonadota</taxon>
        <taxon>Gammaproteobacteria</taxon>
        <taxon>Enterobacterales</taxon>
        <taxon>Enterobacteriaceae</taxon>
        <taxon>Trabulsiella</taxon>
    </lineage>
</organism>
<dbReference type="UniPathway" id="UPA00159">
    <property type="reaction ID" value="UER00277"/>
</dbReference>
<dbReference type="PROSITE" id="PS51273">
    <property type="entry name" value="GATASE_TYPE_1"/>
    <property type="match status" value="1"/>
</dbReference>
<dbReference type="InterPro" id="IPR017926">
    <property type="entry name" value="GATASE"/>
</dbReference>
<feature type="domain" description="Glutamine amidotransferase" evidence="10">
    <location>
        <begin position="32"/>
        <end position="198"/>
    </location>
</feature>
<comment type="caution">
    <text evidence="11">The sequence shown here is derived from an EMBL/GenBank/DDBJ whole genome shotgun (WGS) entry which is preliminary data.</text>
</comment>
<dbReference type="EC" id="6.3.4.2" evidence="3"/>
<dbReference type="eggNOG" id="COG0504">
    <property type="taxonomic scope" value="Bacteria"/>
</dbReference>
<keyword evidence="7" id="KW-0315">Glutamine amidotransferase</keyword>
<evidence type="ECO:0000256" key="6">
    <source>
        <dbReference type="ARBA" id="ARBA00022840"/>
    </source>
</evidence>
<dbReference type="GO" id="GO:0005524">
    <property type="term" value="F:ATP binding"/>
    <property type="evidence" value="ECO:0007669"/>
    <property type="project" value="UniProtKB-KW"/>
</dbReference>
<evidence type="ECO:0000256" key="4">
    <source>
        <dbReference type="ARBA" id="ARBA00022598"/>
    </source>
</evidence>
<dbReference type="GO" id="GO:0042802">
    <property type="term" value="F:identical protein binding"/>
    <property type="evidence" value="ECO:0007669"/>
    <property type="project" value="TreeGrafter"/>
</dbReference>
<dbReference type="InterPro" id="IPR029062">
    <property type="entry name" value="Class_I_gatase-like"/>
</dbReference>
<keyword evidence="6" id="KW-0067">ATP-binding</keyword>
<dbReference type="InterPro" id="IPR004468">
    <property type="entry name" value="CTP_synthase"/>
</dbReference>
<dbReference type="Pfam" id="PF00117">
    <property type="entry name" value="GATase"/>
    <property type="match status" value="1"/>
</dbReference>
<dbReference type="SUPFAM" id="SSF52317">
    <property type="entry name" value="Class I glutamine amidotransferase-like"/>
    <property type="match status" value="1"/>
</dbReference>
<reference evidence="12" key="1">
    <citation type="submission" date="2014-05" db="EMBL/GenBank/DDBJ databases">
        <title>ATOL: Assembling a taxonomically balanced genome-scale reconstruction of the evolutionary history of the Enterobacteriaceae.</title>
        <authorList>
            <person name="Plunkett G. III"/>
            <person name="Neeno-Eckwall E.C."/>
            <person name="Glasner J.D."/>
            <person name="Perna N.T."/>
        </authorList>
    </citation>
    <scope>NUCLEOTIDE SEQUENCE [LARGE SCALE GENOMIC DNA]</scope>
    <source>
        <strain evidence="12">ATCC 49490</strain>
    </source>
</reference>
<keyword evidence="4 11" id="KW-0436">Ligase</keyword>
<dbReference type="NCBIfam" id="NF004836">
    <property type="entry name" value="PRK06186.1"/>
    <property type="match status" value="1"/>
</dbReference>
<evidence type="ECO:0000256" key="5">
    <source>
        <dbReference type="ARBA" id="ARBA00022741"/>
    </source>
</evidence>
<dbReference type="PANTHER" id="PTHR11550">
    <property type="entry name" value="CTP SYNTHASE"/>
    <property type="match status" value="1"/>
</dbReference>
<gene>
    <name evidence="11" type="ORF">GTGU_00836</name>
</gene>
<evidence type="ECO:0000256" key="2">
    <source>
        <dbReference type="ARBA" id="ARBA00007533"/>
    </source>
</evidence>
<comment type="pathway">
    <text evidence="1">Pyrimidine metabolism; CTP biosynthesis via de novo pathway; CTP from UDP: step 2/2.</text>
</comment>
<evidence type="ECO:0000256" key="7">
    <source>
        <dbReference type="ARBA" id="ARBA00022962"/>
    </source>
</evidence>
<keyword evidence="8" id="KW-0665">Pyrimidine biosynthesis</keyword>
<keyword evidence="12" id="KW-1185">Reference proteome</keyword>
<evidence type="ECO:0000259" key="10">
    <source>
        <dbReference type="Pfam" id="PF00117"/>
    </source>
</evidence>
<evidence type="ECO:0000256" key="9">
    <source>
        <dbReference type="ARBA" id="ARBA00047781"/>
    </source>
</evidence>
<dbReference type="Gene3D" id="3.40.50.880">
    <property type="match status" value="1"/>
</dbReference>
<accession>A0A085AGW3</accession>
<dbReference type="OrthoDB" id="3286005at2"/>
<evidence type="ECO:0000313" key="12">
    <source>
        <dbReference type="Proteomes" id="UP000028630"/>
    </source>
</evidence>
<dbReference type="EMBL" id="JMTB01000039">
    <property type="protein sequence ID" value="KFC09458.1"/>
    <property type="molecule type" value="Genomic_DNA"/>
</dbReference>
<comment type="catalytic activity">
    <reaction evidence="9">
        <text>UTP + L-glutamine + ATP + H2O = CTP + L-glutamate + ADP + phosphate + 2 H(+)</text>
        <dbReference type="Rhea" id="RHEA:26426"/>
        <dbReference type="ChEBI" id="CHEBI:15377"/>
        <dbReference type="ChEBI" id="CHEBI:15378"/>
        <dbReference type="ChEBI" id="CHEBI:29985"/>
        <dbReference type="ChEBI" id="CHEBI:30616"/>
        <dbReference type="ChEBI" id="CHEBI:37563"/>
        <dbReference type="ChEBI" id="CHEBI:43474"/>
        <dbReference type="ChEBI" id="CHEBI:46398"/>
        <dbReference type="ChEBI" id="CHEBI:58359"/>
        <dbReference type="ChEBI" id="CHEBI:456216"/>
        <dbReference type="EC" id="6.3.4.2"/>
    </reaction>
</comment>
<proteinExistence type="inferred from homology"/>
<evidence type="ECO:0000256" key="1">
    <source>
        <dbReference type="ARBA" id="ARBA00005171"/>
    </source>
</evidence>
<comment type="similarity">
    <text evidence="2">Belongs to the CTP synthase family.</text>
</comment>
<name>A0A085AGW3_9ENTR</name>
<sequence>MEHTALNPVLRIALVGDHSDTVLAHQAIPLAIDDAAAVLEMVVQYEWLNTPAITSADDLTSYDAIWVVPGSPYKNVEGAFTAIRYARENSIPFLGTCGGFQHAVIEYARNVMGWADAAHAETDSSGRMVIDALTCSLVEKTDAIELRGNTIVHRAYGRDVIQEGYHCNYGIAPDFARELEHQPLRVTGWDEEGDIRVVELTTHPFFVATLFQHERNALEGRPAPLVQAFLHAAAQ</sequence>
<dbReference type="AlphaFoldDB" id="A0A085AGW3"/>
<keyword evidence="5" id="KW-0547">Nucleotide-binding</keyword>
<dbReference type="Proteomes" id="UP000028630">
    <property type="component" value="Unassembled WGS sequence"/>
</dbReference>
<dbReference type="RefSeq" id="WP_038154417.1">
    <property type="nucleotide sequence ID" value="NZ_JMTB01000039.1"/>
</dbReference>
<dbReference type="GO" id="GO:0005829">
    <property type="term" value="C:cytosol"/>
    <property type="evidence" value="ECO:0007669"/>
    <property type="project" value="TreeGrafter"/>
</dbReference>
<protein>
    <recommendedName>
        <fullName evidence="3">CTP synthase (glutamine hydrolyzing)</fullName>
        <ecNumber evidence="3">6.3.4.2</ecNumber>
    </recommendedName>
</protein>
<dbReference type="GO" id="GO:0019856">
    <property type="term" value="P:pyrimidine nucleobase biosynthetic process"/>
    <property type="evidence" value="ECO:0007669"/>
    <property type="project" value="TreeGrafter"/>
</dbReference>